<keyword evidence="3" id="KW-0596">Phosphopantetheine</keyword>
<dbReference type="InterPro" id="IPR025110">
    <property type="entry name" value="AMP-bd_C"/>
</dbReference>
<proteinExistence type="inferred from homology"/>
<evidence type="ECO:0000259" key="5">
    <source>
        <dbReference type="PROSITE" id="PS50075"/>
    </source>
</evidence>
<dbReference type="Pfam" id="PF00975">
    <property type="entry name" value="Thioesterase"/>
    <property type="match status" value="1"/>
</dbReference>
<dbReference type="PROSITE" id="PS00455">
    <property type="entry name" value="AMP_BINDING"/>
    <property type="match status" value="6"/>
</dbReference>
<organism evidence="6 7">
    <name type="scientific">Photorhabdus heterorhabditis</name>
    <dbReference type="NCBI Taxonomy" id="880156"/>
    <lineage>
        <taxon>Bacteria</taxon>
        <taxon>Pseudomonadati</taxon>
        <taxon>Pseudomonadota</taxon>
        <taxon>Gammaproteobacteria</taxon>
        <taxon>Enterobacterales</taxon>
        <taxon>Morganellaceae</taxon>
        <taxon>Photorhabdus</taxon>
    </lineage>
</organism>
<dbReference type="CDD" id="cd05930">
    <property type="entry name" value="A_NRPS"/>
    <property type="match status" value="1"/>
</dbReference>
<dbReference type="CDD" id="cd12117">
    <property type="entry name" value="A_NRPS_Srf_like"/>
    <property type="match status" value="5"/>
</dbReference>
<dbReference type="InterPro" id="IPR001031">
    <property type="entry name" value="Thioesterase"/>
</dbReference>
<dbReference type="Gene3D" id="3.40.50.12230">
    <property type="match status" value="1"/>
</dbReference>
<evidence type="ECO:0000313" key="6">
    <source>
        <dbReference type="EMBL" id="KAA1181266.1"/>
    </source>
</evidence>
<dbReference type="EMBL" id="VTUW01000041">
    <property type="protein sequence ID" value="KAA1181266.1"/>
    <property type="molecule type" value="Genomic_DNA"/>
</dbReference>
<evidence type="ECO:0000313" key="7">
    <source>
        <dbReference type="Proteomes" id="UP000322184"/>
    </source>
</evidence>
<dbReference type="PROSITE" id="PS00012">
    <property type="entry name" value="PHOSPHOPANTETHEINE"/>
    <property type="match status" value="4"/>
</dbReference>
<dbReference type="GO" id="GO:0043041">
    <property type="term" value="P:amino acid activation for nonribosomal peptide biosynthetic process"/>
    <property type="evidence" value="ECO:0007669"/>
    <property type="project" value="TreeGrafter"/>
</dbReference>
<reference evidence="6 7" key="1">
    <citation type="submission" date="2019-09" db="EMBL/GenBank/DDBJ databases">
        <title>Whole genome sequence of Photorhabdus heterorhabditis strain ETL (Enterobacteriales: Enterobacteriaceae) a bacterial symbiont of Heterorhabditis zealandica strain ETL (Rhabditida: Heterorhabditidae).</title>
        <authorList>
            <person name="Lulamba T.E."/>
            <person name="Serepa-Dlamini M.H."/>
        </authorList>
    </citation>
    <scope>NUCLEOTIDE SEQUENCE [LARGE SCALE GENOMIC DNA]</scope>
    <source>
        <strain evidence="6 7">ETL</strain>
    </source>
</reference>
<dbReference type="STRING" id="880156.AM629_13925"/>
<feature type="domain" description="Carrier" evidence="5">
    <location>
        <begin position="1106"/>
        <end position="1180"/>
    </location>
</feature>
<dbReference type="InterPro" id="IPR045851">
    <property type="entry name" value="AMP-bd_C_sf"/>
</dbReference>
<dbReference type="RefSeq" id="WP_149617302.1">
    <property type="nucleotide sequence ID" value="NZ_CAWPFF010000083.1"/>
</dbReference>
<dbReference type="CDD" id="cd19544">
    <property type="entry name" value="E-C_NRPS"/>
    <property type="match status" value="3"/>
</dbReference>
<dbReference type="CDD" id="cd19531">
    <property type="entry name" value="LCL_NRPS-like"/>
    <property type="match status" value="2"/>
</dbReference>
<dbReference type="GO" id="GO:0044550">
    <property type="term" value="P:secondary metabolite biosynthetic process"/>
    <property type="evidence" value="ECO:0007669"/>
    <property type="project" value="UniProtKB-ARBA"/>
</dbReference>
<dbReference type="InterPro" id="IPR001242">
    <property type="entry name" value="Condensation_dom"/>
</dbReference>
<dbReference type="Pfam" id="PF00668">
    <property type="entry name" value="Condensation"/>
    <property type="match status" value="5"/>
</dbReference>
<dbReference type="InterPro" id="IPR029058">
    <property type="entry name" value="AB_hydrolase_fold"/>
</dbReference>
<evidence type="ECO:0000256" key="1">
    <source>
        <dbReference type="ARBA" id="ARBA00001957"/>
    </source>
</evidence>
<feature type="domain" description="Carrier" evidence="5">
    <location>
        <begin position="5365"/>
        <end position="5439"/>
    </location>
</feature>
<dbReference type="PANTHER" id="PTHR45527:SF1">
    <property type="entry name" value="FATTY ACID SYNTHASE"/>
    <property type="match status" value="1"/>
</dbReference>
<dbReference type="Pfam" id="PF00501">
    <property type="entry name" value="AMP-binding"/>
    <property type="match status" value="6"/>
</dbReference>
<comment type="cofactor">
    <cofactor evidence="1">
        <name>pantetheine 4'-phosphate</name>
        <dbReference type="ChEBI" id="CHEBI:47942"/>
    </cofactor>
</comment>
<dbReference type="InterPro" id="IPR020806">
    <property type="entry name" value="PKS_PP-bd"/>
</dbReference>
<dbReference type="GO" id="GO:0003824">
    <property type="term" value="F:catalytic activity"/>
    <property type="evidence" value="ECO:0007669"/>
    <property type="project" value="InterPro"/>
</dbReference>
<gene>
    <name evidence="6" type="ORF">F0L16_17335</name>
</gene>
<dbReference type="InterPro" id="IPR023213">
    <property type="entry name" value="CAT-like_dom_sf"/>
</dbReference>
<dbReference type="Gene3D" id="3.30.300.30">
    <property type="match status" value="6"/>
</dbReference>
<dbReference type="SUPFAM" id="SSF53328">
    <property type="entry name" value="Formyltransferase"/>
    <property type="match status" value="1"/>
</dbReference>
<dbReference type="SUPFAM" id="SSF50486">
    <property type="entry name" value="FMT C-terminal domain-like"/>
    <property type="match status" value="1"/>
</dbReference>
<protein>
    <submittedName>
        <fullName evidence="6">Amino acid adenylation domain-containing protein</fullName>
    </submittedName>
</protein>
<dbReference type="FunFam" id="3.30.300.30:FF:000010">
    <property type="entry name" value="Enterobactin synthetase component F"/>
    <property type="match status" value="5"/>
</dbReference>
<comment type="caution">
    <text evidence="6">The sequence shown here is derived from an EMBL/GenBank/DDBJ whole genome shotgun (WGS) entry which is preliminary data.</text>
</comment>
<dbReference type="SUPFAM" id="SSF52777">
    <property type="entry name" value="CoA-dependent acyltransferases"/>
    <property type="match status" value="11"/>
</dbReference>
<keyword evidence="4" id="KW-0597">Phosphoprotein</keyword>
<dbReference type="InterPro" id="IPR010071">
    <property type="entry name" value="AA_adenyl_dom"/>
</dbReference>
<dbReference type="FunFam" id="3.40.50.12780:FF:000012">
    <property type="entry name" value="Non-ribosomal peptide synthetase"/>
    <property type="match status" value="5"/>
</dbReference>
<dbReference type="InterPro" id="IPR002376">
    <property type="entry name" value="Formyl_transf_N"/>
</dbReference>
<dbReference type="FunFam" id="1.10.1200.10:FF:000005">
    <property type="entry name" value="Nonribosomal peptide synthetase 1"/>
    <property type="match status" value="6"/>
</dbReference>
<dbReference type="FunFam" id="2.30.38.10:FF:000001">
    <property type="entry name" value="Non-ribosomal peptide synthetase PvdI"/>
    <property type="match status" value="6"/>
</dbReference>
<dbReference type="CDD" id="cd08700">
    <property type="entry name" value="FMT_C_OzmH_like"/>
    <property type="match status" value="1"/>
</dbReference>
<dbReference type="CDD" id="cd08649">
    <property type="entry name" value="FMT_core_NRPS_like"/>
    <property type="match status" value="1"/>
</dbReference>
<dbReference type="SMART" id="SM00823">
    <property type="entry name" value="PKS_PP"/>
    <property type="match status" value="5"/>
</dbReference>
<feature type="domain" description="Carrier" evidence="5">
    <location>
        <begin position="3238"/>
        <end position="3312"/>
    </location>
</feature>
<name>A0A5B0W2N8_9GAMM</name>
<dbReference type="InterPro" id="IPR006162">
    <property type="entry name" value="Ppantetheine_attach_site"/>
</dbReference>
<dbReference type="NCBIfam" id="NF003417">
    <property type="entry name" value="PRK04813.1"/>
    <property type="match status" value="6"/>
</dbReference>
<dbReference type="Gene3D" id="1.10.1200.10">
    <property type="entry name" value="ACP-like"/>
    <property type="match status" value="6"/>
</dbReference>
<accession>A0A5B0W2N8</accession>
<dbReference type="InterPro" id="IPR020845">
    <property type="entry name" value="AMP-binding_CS"/>
</dbReference>
<evidence type="ECO:0000256" key="2">
    <source>
        <dbReference type="ARBA" id="ARBA00006432"/>
    </source>
</evidence>
<feature type="domain" description="Carrier" evidence="5">
    <location>
        <begin position="4313"/>
        <end position="4387"/>
    </location>
</feature>
<comment type="similarity">
    <text evidence="2">Belongs to the ATP-dependent AMP-binding enzyme family.</text>
</comment>
<dbReference type="InterPro" id="IPR009081">
    <property type="entry name" value="PP-bd_ACP"/>
</dbReference>
<dbReference type="FunFam" id="3.40.50.980:FF:000001">
    <property type="entry name" value="Non-ribosomal peptide synthetase"/>
    <property type="match status" value="6"/>
</dbReference>
<dbReference type="GO" id="GO:0005737">
    <property type="term" value="C:cytoplasm"/>
    <property type="evidence" value="ECO:0007669"/>
    <property type="project" value="TreeGrafter"/>
</dbReference>
<dbReference type="Gene3D" id="3.40.50.980">
    <property type="match status" value="12"/>
</dbReference>
<feature type="domain" description="Carrier" evidence="5">
    <location>
        <begin position="6440"/>
        <end position="6514"/>
    </location>
</feature>
<dbReference type="InterPro" id="IPR000873">
    <property type="entry name" value="AMP-dep_synth/lig_dom"/>
</dbReference>
<dbReference type="NCBIfam" id="NF004282">
    <property type="entry name" value="PRK05691.1"/>
    <property type="match status" value="9"/>
</dbReference>
<dbReference type="Pfam" id="PF00551">
    <property type="entry name" value="Formyl_trans_N"/>
    <property type="match status" value="1"/>
</dbReference>
<dbReference type="PROSITE" id="PS50075">
    <property type="entry name" value="CARRIER"/>
    <property type="match status" value="6"/>
</dbReference>
<dbReference type="PANTHER" id="PTHR45527">
    <property type="entry name" value="NONRIBOSOMAL PEPTIDE SYNTHETASE"/>
    <property type="match status" value="1"/>
</dbReference>
<feature type="domain" description="Carrier" evidence="5">
    <location>
        <begin position="2182"/>
        <end position="2256"/>
    </location>
</feature>
<dbReference type="InterPro" id="IPR036736">
    <property type="entry name" value="ACP-like_sf"/>
</dbReference>
<dbReference type="SUPFAM" id="SSF56801">
    <property type="entry name" value="Acetyl-CoA synthetase-like"/>
    <property type="match status" value="6"/>
</dbReference>
<evidence type="ECO:0000256" key="3">
    <source>
        <dbReference type="ARBA" id="ARBA00022450"/>
    </source>
</evidence>
<evidence type="ECO:0000256" key="4">
    <source>
        <dbReference type="ARBA" id="ARBA00022553"/>
    </source>
</evidence>
<dbReference type="Proteomes" id="UP000322184">
    <property type="component" value="Unassembled WGS sequence"/>
</dbReference>
<dbReference type="InterPro" id="IPR011034">
    <property type="entry name" value="Formyl_transferase-like_C_sf"/>
</dbReference>
<dbReference type="SUPFAM" id="SSF53474">
    <property type="entry name" value="alpha/beta-Hydrolases"/>
    <property type="match status" value="1"/>
</dbReference>
<dbReference type="Gene3D" id="3.40.50.1820">
    <property type="entry name" value="alpha/beta hydrolase"/>
    <property type="match status" value="1"/>
</dbReference>
<sequence length="6802" mass="752521">MKDSIANAGNVLKVALPSQTSENIINNVNNIPTSLRICVVVGGTTLAVFCAEQIQSAGHTIQAVLTDDDVLQTWAVQQGIVCVDSVDALQQQIMLHPVDWLFSIASPIILPMSLIEQIRGGAFNYHDSPLPRYAGCHATSWALLAQEAHYAISWHCIEAGVDTCDIAVQWPVSIEEHDSAFSLNLKCYQAAQEGFIKLLQDLGQGTLVTHPQDLSQRSFYAQSHRPDGGGYLCWEQPGEVLSALVRALDFGENYLNPLGCPKVLLKQGTVRISWLERLNCCSQAAPGTLIDVEENAWQVTTGSGDVRIGGFTTLEGKLLSAGELAAISELRPGKSLPLLSPQQAQNVKNTLQSLAPSESFWCERLASWQPFQLPFEIAGEQVEPRWAMSVWQPPLPKNSETDPLPMLLQTFAIYLARLTHQTKFQIGWYVDEAKDELGLLAGLSPVVPMAIEVAFDKPWSVVADWISNELTCLAQHRTFCCDLLSRSPALSVIPALTACQPWRIAVSVIKDDRQWEKDVSGELLTLQINAQGGFRWIYDATRLLVEDVQRMSEHLQVLASAEKVGDEIPVWQLNLLPESERTLLLETWNATETIYPDQLCIHQLFEQQVEKTPAATALIAGDKTLSYAELNAGVNRLARQLIALGISPGDHIVILLERSIELVVAQLAILKAGAVYVPIDPSVPDERKNRLINDCSARLLITDVQSDIPIGLIVPLLCISAEVDASGEDETDFNLDLPCRSSDAAYVMYTSGSTGTPKGVIVPHHAVIRLVIDNGYAEIGQDDRVAFTANPAFDASTFEIWAPLLNGGALVVIDHATLLTPQAFIQELQAHHITILWLTIGLFNRLVAELSSVLPQIKMLIFGGDIPDRHVIAKVLDKNPPQQLLQAYGPTEGTTFTTMYRIALLPPGMTKVPIGRPIANTRVYLLDDYGQPVPLGGIGEIYIGGDGVASGYLNRPELTAERFLVDPFSHKTNARMYRTGDLARYLSDGNLEFLGRNDQQVKIRGFRIEPGEIEARLTEYSAIREAVVLVQDDRQDKRLVAYVVADADEELVNNLRTYLSTILPDYMVPAAFVRLDAFPLTPNGKLDRRALPAPGEEAFARQIYAAPQGEIEATLATIWRELLGIEQISRHDNFFALGGHSLFALRMIERLRNLGLTLVARDLFRYPVLSELAHMLGQHQAIVVVPPNVITSATTVLTPEMLPLIDLTQLDIDRIVGQVPGGIANIQDIYALSPLQDGILFHHLLTNEGDPYLLAYMMAFNDRPLLDRYLAVVQQVVDRHDILRTAFLWEGLSVPAQVVWRQAPLSVTELMLNPADGPIIDQLTQRFDLRQHHLDLGQAPLLCFIVTQETDGRWIVLQLQHHLTGDHTTMEIMNHEVQAYFSGQEGSLPAPVPFRNLVAQARLGVSQEEHIRFFTDMLAEVDEPTLPFGLVEVHRDGSQVTQLHRMLTATLNDRLRNQARRLGVSLAVLCHLAWAQVLSRTSGQQQVVFGTVLFGRMQAGDGADSGMGLFINTLPLRLDIDDTSVGDSVQAAHTRLAALLDHEHASLALAQRCSGVQGEMPLFSSLLNYLHNDQPMTPDKVVPGIEFLSEEERTNYPFVLSVEDGGSTLGLIAQVVQPFDPERVCGYMQQALESLVEVLEQAPETPVRRLNILPEAEQQLLLKIWNATEAPYPDQLCIHQLFEQQVEKTPEAIALIAGDKTFSYVELNVCANRLARQLIEQGILPDDHVAILLERSVELVVVQLAILKVGAVYVPVDPRMPDKRKNWLINDCSAKLLLTDEQADIPTGLAVPLFHLSSDPITDREEERCNLDLPGFSAKSAYIMYTSGSTGTPKGVVVPHRAVVRLVMNNGYAEIGQDDRVAFTANPAFDASTFEVWAPLLNGGTLVVIDHATLLTPSDFVRALQAYRITILWMSVGLLHRLVAELSPVLAQIKILIFGGEVLDPHVIAQVLDKNPPQQLLQAYGPSEGTTFTTIYPITALPPGVAKIPIGRPIANTRLYLLDAYRQPVPLGATGEIYVGGNGVACGYFNRPELTAERFLTDPFSDVPNARMYRTGDLARYLPDGNLVFVGRNDQQVKIRGFRIEPGEIEARLTEHPAVSEALVLAVSDGQDKRLVAYVVAEPDDGLVVGLREHLSTILPDYMVPAAFVRLDAFPLTPNDKRDLRALPAPGEEDFARQIYEAPQGETEIALATIWHELLGIGQISRHDNFFALGGHSLLAVRMMNRIAALGIKLPLSTLFEFPSLSAFAEKMSVQFGEPDSILPAIMPISRDSELPLSFAQQRLWFLAQFDEVSNTYHIPVALSLRGQFDIAAWQRALNHLFARHEALRSIFVTVDGHPQIELLPTEFGLPMKKYDLRKVPDVEKQLKYLRMQESETLFNLARGPLIRSALIQLANDDYLFLLTLHHIVFDGWSVSILMRELSTLYTAFLTGQPDPLPALPIQYPDYAAWQRQWLSAERIQNQSDYWRTILADVPVLLDLPTDRPRPVQQSFAGNLLPVNLDAELTQSLKRLSEQQGGTLFMTLLSAWAMVLSRLSGQEDLVIGTPSAGRSRQEVESLIGFFVNTLALRIDLSGAPNVVELLARVRQTALAAQEHQDLPFEQVVEIVQPPRRLAHTPLFQVMFAWQNNENPDWKLPGLAVSPAEQCLDTAKFDLELNLSEKDGKIVGYLSYATALFDQQTIERHLGYLYTVLQEMVTNPQQSVGEIDILTSAERRLLLEIWNATKAPYPDQLCIHQLFEQQAEKTPVATALIAGDKILSYAELNAYANRLAHRLIELRVCPDDHVAIMLERSVELVVAQLAILKAGAVYVPIDPSVPDERKNGLINDCSAKLLLTDLQFDIPIDLAVPLFRLSSEMDTIREKACFNLNVPCLSSDSAYVMYTSGSTGTPKGVVVPHRAVIRLVINNGYAAIGLDDKVAFTANPAFDASTFEVWAPLLNGGTLVVIDRATLLTPQEFVQALQAHQITILWLTIGLFNRLVARLSPILPQIKVLIFGGDIPDPHVIAGVLDNSPPQQLLQAYGPSEGTTFTTMYRIATLPLRTVRVPIGRPIANTRVYLLNGYGQPVPLGVIGEIYVGGDGVACGYLNRPELTAERFLTDPFSDQPNARMYRTGDLARFLPDGNLEFLGRNDQQVKIRGFRIEPGEIEARLMAYPVVREAAVLALGDGQDKRLVAYVVADANDELVNSLRTYLSAILPEYMVPAAFVCLDAFPLTSNGKLDRQALPAPGEDAFAHQVYEAPQGDTEVALAAIWRDLLGVEQISRHDSFFTLGGHSLLAVQMVERLRNLGLTLAVRDLFKSPVLSELAQTLAQYQAVVVPPNIITSVTEALTPEMLPLIALTQSEIDYIVEQVPGGISNIQDIYALSPLQDGILFHHLLANEGDPYLLASQMVFADRPLLDRYLAAVQQVVDRHDILRTAFIWQGLSVPAQVVCRQVQLPVAERVLNLADGPICEQLAQLFDPRQHRIDLSQAPLLRFVMAQETDGRWVVLQLLHHLIGDHTTMEVMNREVQAYLTGQQNRLPVPVPFRHLIAQVQLGVNQVEHTCFFTDMLAEVEEPTLPFGLIEVHHGGSQVTQSHRMLTTDLNDRLRDQARRLGVSLATLCHLAWAQVLSRTSGQKKVVFGTVLFGRMQAGEGADSGMGLFINTLPLRLDIDDTPVRDSIQAVHTRLAGLLEHEHASLALAQRCSGVQGGTPLFSTLLNYRHNAPLAASNEMINGVEFLGAQERTNYPFVLSVEDFGDALGLTAQIVQPFDPERVCGYMQQALESLVQALEQTPEKPVRALEILPEAERNLLLKIWNTTEVAYPDQLCIHQLFEQQVDKTPDAVALIAGDKALCYAELNASANRLARQLVAQGICPGDRVVILLERSIELVVAQLAILKVDAVYVPIDPSVPDERKNRLINDCSARLLITDLPFDIPTNFAVPLFCLSSEMGTIRAEDRANLDLPCHSSDSAYVMYTSGSTGTPKGVVVPHRAVVRLVINNGYVAIRPDDKVAFTANPAFDASTFEVWAPLLNGGALVVIDYATLLTPQEFVRVLQVHRVTILWLTIGLFNRLVVELSSVLPQIKVLIFGGDIPDLHVIAKVLDNSPPQQLLQAYGPSEGTTFTTMYRIAALPQGTMRVPIGRPIANTRVYLLDDYGQPVPLGVVGEIYVGGDGVACGYLNRPELTAERFLTDPFSDEQNGRMYRTGDLARYLPDGNLEFLGRNDQQVKIRGFRVEPGEIEARLTEHFAVREAAVLALDDGQEKRLVAYVVADADDGLVNSLRTHLSMILPDYMMPVAFVRLDTFPLTSGGKLNRRALPAPGEEAFARQVYAAPQGEMETTLAAIWRKLLGVEQISRHDNFFALGGHSLLAVRMINRIAALGIELPLTMLFKSPSLAAFAEVMSKRLTEQGSKLPAIMPISREGELPLSFAQQRLWFLAQFKGVSDTYHIPIALRLQGPLDIAVWQQVLNRLFARHEALRSVFISVDGQPQVKLLSVEFGLPMKKYDLRKVPDVDQQLEHLCIQEAETSFDLTRGPLIRACLIQRADNDYVFLLTQHHIISDGWSVSVLMRELNALYSAFLLEQPDPLPPLAIQYPDYAAWQRQWLSAERVQIQSDYWRAALADSPVLLDLPTDRLRPSHQSFVGHVLPVNLDAELTKSLKHLSERQGVTLFMTLLSAWAIVLSRLSGQEDLVIGTPSAGRSRQEVESLIGFFVNTLALRIDLSGSPNITELLTRVRQTALAAQEHQDLPFEQVVEIVQPPRRLAHTPLFQVMFAWQNNENMELRLPGLTISPVDHAFDVVKFDLELNLSEVDGRIVGYLNYATALFDRQTIERHTGYLYTILQEMAANPQQLVGKIDILASAERRLLLETWNATNARYPDQWCIHRLFEQQVEKYPDAIALVHEGQRLSYAELNTCANRLAHQLITLGVVPDQRVAICVTRSPAMVIGLLAILKAGGAYVPLDPAYPGERLIHILTDAAPAILLADSAGCDALGEKALAGLTLFDPNSLPDQPDSNPLVSSLTSRHLAYVIYTSGSTGTPKGVMIEHRGLVNLIQEKIVQFDIHSGSRMLQFASFGFDASVWEVMMALCGGATLDIPADMVRQEPHHLWHYLEEQAVTHACLTPAMLREGAGLPVMTIRPTLILGGEAPSAALLQALSGRANLFNAYGPTEITVCATVWSCPLDYTDEWVPMGRPTANTRVYLLGTDGQPVPLGAVGELYIGGIGVARGYLNQPELTTERFLTDPFSNDPNARMYRTGDLARYLPDGNLVFVGRNDQQVKIRGFRIEPGEIEARLMEHSAVREALVLVAGDGQDKRLIAYVVAQADDGLVNNLRRHLSIILPDYMVPAAFVCLDAFPLTPNGKLDRRALPVPAEEDFARQVYAAPQGETETTLAAIWRELLGIEQISRHDSFFALGGHSLLAVRMVERLRTLGLTLAVRDLFQFPVLSELAQTLGQYRAVVVPPNVMTPAATTLTPEMLPLTDLTQAEIDRIIGQVPGGMTNIQDIYALSPLQDGILFHHLLANKGDPYLLVSQMAFADRPLLDRYLAAVQQVVDRHDILRTAFIWQGVSVPVQVVWRQAPLSVTELTLHPDDGPVGDQLMRRFDTRQHRIGLEQAPLLRFAVAQEQDGRWIVLQLLHHLIGDHTTLGVMNREVQAYLAGQGDNLPIPVPFRNLVAQARLGVSQEEHTRFFTDMLAGVNEPTLPFGLTEVHHDGSQVTESHQMLAAELNDRLRGQARRLSVSLASLCHLAWAQVLSRTSGQQQVVFGTVLFGRMQAGEGVDNGMGLFINTLPLRLDVDDTPVRDSVQIVHTRLAELLEHEHASLVLAQRCSGVPGGTPLFNTLLNYRHNASLQTLHETISGIELFGGQERTNYPFVMSVEDFGDALGLTAQIVQPFDPKRICGYMQQALESLVRALEQTPEISVQMPDILPEAERTLLLGTWNATETIYPDQLCIHQLFEQQVEKTSEATALIAGDKTLSYAELNTQANRLARQLIAQGICPNDHVALLLERSIELVVAQLAILKVGAVYVPIDPGAPDERKNWLINDCSAKLLLTDGRVDIPISLTVPLFRLTDQADTSREEEGFNLDWSGHSSDPAYVMYTSGSTGIPKGVVVPHRAVVRLVINNGYAEIKQDDRVSFTANPAFDASTFEVWAPLLNGGALVVIDHATLLTPQALVRVLQDHRVTILWLTVGLFNRLVVALSPVLPQIKILIFGGDIPALHVIAEVLDNSPPQRLLQTYGPSEGTTFTTMYRIAALPQGTMRVPIGRPIANTRVYLLDDDGQPVPLGVAGEIYVGGDGVACGYLNRPELTAERFLTDPFSDVPNARMYRTGDLARYLPDGNLEFLGRNDQQVKIRGFRVEPGEIEARLTEHFAVREAAVLALSDGQDKRLVAYVVADTEDGLVNSLRTYLSTILPDYMVPTAFVRLDAFPLTTNGKLDRRALPAPGKEAFARQIYEAPQGEIETTLAVIWRELLGIERISRHDNFFTLGGHSLLAMRMVNLAAGYDLVCTLNDLFQFPVLMELAAKMTSDWLSQPRSHAIPVRPDGIGLPLFFVPSGMGDYSYVFGLAQHIQSGYPIYALPWPSISEGPMSTIEQQVTRMIIFMKAIQPAGPYRICGYSSGGILAYAIAQQLLNAGETINFLGLIDTPAPHYSRKQIIPPKLQFFIELVRHLGEERIEEIAALYQRIDELSLVQFIAAAQELALYPLNLSPNLIAKRWEQIENYAQIVRDYEPQVLTVTLHQFYAMEPSPPVPLVTDDNPRPLSMEPSLGWAQIVPAPLLRLIPISGNHFSLLEDSEDKVVLIRALNMALTISCDGEVQ</sequence>
<dbReference type="GO" id="GO:0031177">
    <property type="term" value="F:phosphopantetheine binding"/>
    <property type="evidence" value="ECO:0007669"/>
    <property type="project" value="InterPro"/>
</dbReference>
<dbReference type="Pfam" id="PF00550">
    <property type="entry name" value="PP-binding"/>
    <property type="match status" value="6"/>
</dbReference>
<dbReference type="InterPro" id="IPR036477">
    <property type="entry name" value="Formyl_transf_N_sf"/>
</dbReference>
<dbReference type="NCBIfam" id="TIGR01733">
    <property type="entry name" value="AA-adenyl-dom"/>
    <property type="match status" value="6"/>
</dbReference>
<dbReference type="Gene3D" id="3.30.559.30">
    <property type="entry name" value="Nonribosomal peptide synthetase, condensation domain"/>
    <property type="match status" value="6"/>
</dbReference>
<dbReference type="Pfam" id="PF13193">
    <property type="entry name" value="AMP-binding_C"/>
    <property type="match status" value="6"/>
</dbReference>
<dbReference type="Gene3D" id="3.30.559.10">
    <property type="entry name" value="Chloramphenicol acetyltransferase-like domain"/>
    <property type="match status" value="5"/>
</dbReference>
<dbReference type="SUPFAM" id="SSF47336">
    <property type="entry name" value="ACP-like"/>
    <property type="match status" value="6"/>
</dbReference>
<dbReference type="Gene3D" id="2.30.38.10">
    <property type="entry name" value="Luciferase, Domain 3"/>
    <property type="match status" value="6"/>
</dbReference>